<accession>A0ABY8F5E4</accession>
<proteinExistence type="inferred from homology"/>
<dbReference type="InterPro" id="IPR036291">
    <property type="entry name" value="NAD(P)-bd_dom_sf"/>
</dbReference>
<feature type="domain" description="Ketoreductase" evidence="3">
    <location>
        <begin position="6"/>
        <end position="189"/>
    </location>
</feature>
<evidence type="ECO:0000256" key="2">
    <source>
        <dbReference type="ARBA" id="ARBA00023002"/>
    </source>
</evidence>
<dbReference type="InterPro" id="IPR020904">
    <property type="entry name" value="Sc_DH/Rdtase_CS"/>
</dbReference>
<protein>
    <submittedName>
        <fullName evidence="4">SDR family NAD(P)-dependent oxidoreductase</fullName>
    </submittedName>
</protein>
<dbReference type="SUPFAM" id="SSF51735">
    <property type="entry name" value="NAD(P)-binding Rossmann-fold domains"/>
    <property type="match status" value="1"/>
</dbReference>
<keyword evidence="5" id="KW-1185">Reference proteome</keyword>
<gene>
    <name evidence="4" type="ORF">K1718_05050</name>
</gene>
<dbReference type="SMART" id="SM00822">
    <property type="entry name" value="PKS_KR"/>
    <property type="match status" value="1"/>
</dbReference>
<dbReference type="PRINTS" id="PR00081">
    <property type="entry name" value="GDHRDH"/>
</dbReference>
<comment type="similarity">
    <text evidence="1">Belongs to the short-chain dehydrogenases/reductases (SDR) family.</text>
</comment>
<dbReference type="PROSITE" id="PS00061">
    <property type="entry name" value="ADH_SHORT"/>
    <property type="match status" value="1"/>
</dbReference>
<dbReference type="PANTHER" id="PTHR42760">
    <property type="entry name" value="SHORT-CHAIN DEHYDROGENASES/REDUCTASES FAMILY MEMBER"/>
    <property type="match status" value="1"/>
</dbReference>
<evidence type="ECO:0000259" key="3">
    <source>
        <dbReference type="SMART" id="SM00822"/>
    </source>
</evidence>
<dbReference type="NCBIfam" id="NF005559">
    <property type="entry name" value="PRK07231.1"/>
    <property type="match status" value="1"/>
</dbReference>
<reference evidence="4 5" key="1">
    <citation type="submission" date="2023-03" db="EMBL/GenBank/DDBJ databases">
        <title>Roseibium porphyridii sp. nov. and Roseibium rhodosorbium sp. nov. isolated from marine algae, Porphyridium cruentum and Rhodosorus marinus, respectively.</title>
        <authorList>
            <person name="Lee M.W."/>
            <person name="Choi B.J."/>
            <person name="Lee J.K."/>
            <person name="Choi D.G."/>
            <person name="Baek J.H."/>
            <person name="Bayburt H."/>
            <person name="Kim J.M."/>
            <person name="Han D.M."/>
            <person name="Kim K.H."/>
            <person name="Jeon C.O."/>
        </authorList>
    </citation>
    <scope>NUCLEOTIDE SEQUENCE [LARGE SCALE GENOMIC DNA]</scope>
    <source>
        <strain evidence="4 5">KMA01</strain>
    </source>
</reference>
<dbReference type="InterPro" id="IPR057326">
    <property type="entry name" value="KR_dom"/>
</dbReference>
<name>A0ABY8F5E4_9HYPH</name>
<dbReference type="EMBL" id="CP120863">
    <property type="protein sequence ID" value="WFE90717.1"/>
    <property type="molecule type" value="Genomic_DNA"/>
</dbReference>
<dbReference type="Pfam" id="PF13561">
    <property type="entry name" value="adh_short_C2"/>
    <property type="match status" value="1"/>
</dbReference>
<organism evidence="4 5">
    <name type="scientific">Roseibium porphyridii</name>
    <dbReference type="NCBI Taxonomy" id="2866279"/>
    <lineage>
        <taxon>Bacteria</taxon>
        <taxon>Pseudomonadati</taxon>
        <taxon>Pseudomonadota</taxon>
        <taxon>Alphaproteobacteria</taxon>
        <taxon>Hyphomicrobiales</taxon>
        <taxon>Stappiaceae</taxon>
        <taxon>Roseibium</taxon>
    </lineage>
</organism>
<dbReference type="RefSeq" id="WP_265682795.1">
    <property type="nucleotide sequence ID" value="NZ_CP120863.1"/>
</dbReference>
<dbReference type="Gene3D" id="3.40.50.720">
    <property type="entry name" value="NAD(P)-binding Rossmann-like Domain"/>
    <property type="match status" value="1"/>
</dbReference>
<evidence type="ECO:0000256" key="1">
    <source>
        <dbReference type="ARBA" id="ARBA00006484"/>
    </source>
</evidence>
<dbReference type="PANTHER" id="PTHR42760:SF133">
    <property type="entry name" value="3-OXOACYL-[ACYL-CARRIER-PROTEIN] REDUCTASE"/>
    <property type="match status" value="1"/>
</dbReference>
<keyword evidence="2" id="KW-0560">Oxidoreductase</keyword>
<dbReference type="Proteomes" id="UP001209803">
    <property type="component" value="Chromosome"/>
</dbReference>
<evidence type="ECO:0000313" key="4">
    <source>
        <dbReference type="EMBL" id="WFE90717.1"/>
    </source>
</evidence>
<dbReference type="InterPro" id="IPR002347">
    <property type="entry name" value="SDR_fam"/>
</dbReference>
<dbReference type="PRINTS" id="PR00080">
    <property type="entry name" value="SDRFAMILY"/>
</dbReference>
<evidence type="ECO:0000313" key="5">
    <source>
        <dbReference type="Proteomes" id="UP001209803"/>
    </source>
</evidence>
<sequence>MSLENKVAIVTGAARGIGFAVAKRFVMDGAKVVICDVDDDAGESAADDLKTLGEATYIHANVAERLDVRNLVAETLNAYGEIDILVNNAGIVSGADFLDFEEDEFDRVLSVNLKGVFLCSQAVARHMVETVENGGAPGCIINMSSINAVLAIPTQLAYCVSKGGVSQLTKTAALSLAKHGIRVNAIGPGSIMTDMLSSVNDDPEAKQRLLSRTPMLRVGDPAEIAGVAAFLASEDASYVTGQTIIADGGRMPLNYTVEVPDEE</sequence>